<dbReference type="EMBL" id="CAJFDI010000002">
    <property type="protein sequence ID" value="CAD5213422.1"/>
    <property type="molecule type" value="Genomic_DNA"/>
</dbReference>
<protein>
    <submittedName>
        <fullName evidence="4">(pine wood nematode) hypothetical protein</fullName>
    </submittedName>
</protein>
<dbReference type="GO" id="GO:0005739">
    <property type="term" value="C:mitochondrion"/>
    <property type="evidence" value="ECO:0007669"/>
    <property type="project" value="TreeGrafter"/>
</dbReference>
<evidence type="ECO:0000256" key="2">
    <source>
        <dbReference type="SAM" id="MobiDB-lite"/>
    </source>
</evidence>
<comment type="similarity">
    <text evidence="1">Belongs to the peptidase S33 family. ABHD4/ABHD5 subfamily.</text>
</comment>
<dbReference type="OrthoDB" id="7457040at2759"/>
<name>A0A7I8WMY2_BURXY</name>
<gene>
    <name evidence="4" type="ORF">BXYJ_LOCUS3022</name>
</gene>
<dbReference type="AlphaFoldDB" id="A0A7I8WMY2"/>
<dbReference type="GO" id="GO:0042171">
    <property type="term" value="F:lysophosphatidic acid acyltransferase activity"/>
    <property type="evidence" value="ECO:0007669"/>
    <property type="project" value="TreeGrafter"/>
</dbReference>
<evidence type="ECO:0000259" key="3">
    <source>
        <dbReference type="Pfam" id="PF00561"/>
    </source>
</evidence>
<dbReference type="Proteomes" id="UP000659654">
    <property type="component" value="Unassembled WGS sequence"/>
</dbReference>
<evidence type="ECO:0000313" key="5">
    <source>
        <dbReference type="Proteomes" id="UP000659654"/>
    </source>
</evidence>
<dbReference type="GO" id="GO:0052689">
    <property type="term" value="F:carboxylic ester hydrolase activity"/>
    <property type="evidence" value="ECO:0007669"/>
    <property type="project" value="TreeGrafter"/>
</dbReference>
<evidence type="ECO:0000313" key="4">
    <source>
        <dbReference type="EMBL" id="CAD5213422.1"/>
    </source>
</evidence>
<proteinExistence type="inferred from homology"/>
<feature type="domain" description="AB hydrolase-1" evidence="3">
    <location>
        <begin position="82"/>
        <end position="335"/>
    </location>
</feature>
<reference evidence="4" key="1">
    <citation type="submission" date="2020-09" db="EMBL/GenBank/DDBJ databases">
        <authorList>
            <person name="Kikuchi T."/>
        </authorList>
    </citation>
    <scope>NUCLEOTIDE SEQUENCE</scope>
    <source>
        <strain evidence="4">Ka4C1</strain>
    </source>
</reference>
<dbReference type="Pfam" id="PF00561">
    <property type="entry name" value="Abhydrolase_1"/>
    <property type="match status" value="1"/>
</dbReference>
<sequence>MEVQSPYFKNENGYYLGLYDPRNYIPWPAASPERLDWAEKSLLKTVETPLEYKSVKVRHWNGSVCTVVCKQERPTAKKQDIPFVLIHDMFLGKAVWNQNLDELSKKRTTYAFDLLGWGSSSRPDFPADATLAELEWVRTIDDWRKELKIEKMILVGHGLGGFLAASYALEHPSHVRHLVLVDPWGFVPKPPDDQSYAYQWIHTLGYYLSKFNPLTFLRLLGQLAPPFLRIFRADFRKKFNSVDPYAIYEYIYQANARNPTGESALHQLSYDFCWPKRPMIERFVGIDKGVPVTFICGSRSNISPEPFYELQNFRNDCYIRVEFVNAGHHVNADNPEEFHCLMFEISNQVDSDEDLNPSNSNIDEHDSCNQAC</sequence>
<dbReference type="Proteomes" id="UP000582659">
    <property type="component" value="Unassembled WGS sequence"/>
</dbReference>
<dbReference type="EMBL" id="CAJFCV020000002">
    <property type="protein sequence ID" value="CAG9092551.1"/>
    <property type="molecule type" value="Genomic_DNA"/>
</dbReference>
<dbReference type="PANTHER" id="PTHR42886">
    <property type="entry name" value="RE40534P-RELATED"/>
    <property type="match status" value="1"/>
</dbReference>
<dbReference type="InterPro" id="IPR000073">
    <property type="entry name" value="AB_hydrolase_1"/>
</dbReference>
<keyword evidence="5" id="KW-1185">Reference proteome</keyword>
<comment type="caution">
    <text evidence="4">The sequence shown here is derived from an EMBL/GenBank/DDBJ whole genome shotgun (WGS) entry which is preliminary data.</text>
</comment>
<dbReference type="GO" id="GO:0005811">
    <property type="term" value="C:lipid droplet"/>
    <property type="evidence" value="ECO:0007669"/>
    <property type="project" value="TreeGrafter"/>
</dbReference>
<dbReference type="InterPro" id="IPR029058">
    <property type="entry name" value="AB_hydrolase_fold"/>
</dbReference>
<dbReference type="GO" id="GO:0055088">
    <property type="term" value="P:lipid homeostasis"/>
    <property type="evidence" value="ECO:0007669"/>
    <property type="project" value="TreeGrafter"/>
</dbReference>
<dbReference type="PRINTS" id="PR00111">
    <property type="entry name" value="ABHYDROLASE"/>
</dbReference>
<feature type="compositionally biased region" description="Basic and acidic residues" evidence="2">
    <location>
        <begin position="362"/>
        <end position="372"/>
    </location>
</feature>
<feature type="region of interest" description="Disordered" evidence="2">
    <location>
        <begin position="352"/>
        <end position="372"/>
    </location>
</feature>
<dbReference type="GO" id="GO:0006654">
    <property type="term" value="P:phosphatidic acid biosynthetic process"/>
    <property type="evidence" value="ECO:0007669"/>
    <property type="project" value="TreeGrafter"/>
</dbReference>
<dbReference type="Gene3D" id="3.40.50.1820">
    <property type="entry name" value="alpha/beta hydrolase"/>
    <property type="match status" value="1"/>
</dbReference>
<evidence type="ECO:0000256" key="1">
    <source>
        <dbReference type="ARBA" id="ARBA00038097"/>
    </source>
</evidence>
<dbReference type="SMR" id="A0A7I8WMY2"/>
<dbReference type="SUPFAM" id="SSF53474">
    <property type="entry name" value="alpha/beta-Hydrolases"/>
    <property type="match status" value="1"/>
</dbReference>
<dbReference type="PANTHER" id="PTHR42886:SF29">
    <property type="entry name" value="PUMMELIG, ISOFORM A"/>
    <property type="match status" value="1"/>
</dbReference>
<accession>A0A7I8WMY2</accession>
<organism evidence="4 5">
    <name type="scientific">Bursaphelenchus xylophilus</name>
    <name type="common">Pinewood nematode worm</name>
    <name type="synonym">Aphelenchoides xylophilus</name>
    <dbReference type="NCBI Taxonomy" id="6326"/>
    <lineage>
        <taxon>Eukaryota</taxon>
        <taxon>Metazoa</taxon>
        <taxon>Ecdysozoa</taxon>
        <taxon>Nematoda</taxon>
        <taxon>Chromadorea</taxon>
        <taxon>Rhabditida</taxon>
        <taxon>Tylenchina</taxon>
        <taxon>Tylenchomorpha</taxon>
        <taxon>Aphelenchoidea</taxon>
        <taxon>Aphelenchoididae</taxon>
        <taxon>Bursaphelenchus</taxon>
    </lineage>
</organism>